<protein>
    <submittedName>
        <fullName evidence="2">Uncharacterized protein</fullName>
    </submittedName>
</protein>
<feature type="transmembrane region" description="Helical" evidence="1">
    <location>
        <begin position="139"/>
        <end position="160"/>
    </location>
</feature>
<feature type="transmembrane region" description="Helical" evidence="1">
    <location>
        <begin position="656"/>
        <end position="678"/>
    </location>
</feature>
<keyword evidence="1" id="KW-1133">Transmembrane helix</keyword>
<feature type="transmembrane region" description="Helical" evidence="1">
    <location>
        <begin position="106"/>
        <end position="127"/>
    </location>
</feature>
<dbReference type="Proteomes" id="UP000466442">
    <property type="component" value="Linkage Group LG5"/>
</dbReference>
<sequence length="712" mass="82223">MIVMDMLYMFMRATIEFFLVHGLARFVIKFDEMLIIEKLIQIKFLACLFVVPFAVVCDSYLGPSQYYLLVAGMSTFIVVPSLYFVMSAPAYMLPSEQKLSMFYTSNILHGVIFLLEPVRIIMVLKSVLRRYQFESKRYFCFLLVLGWNFATVVAACGIYIARSSRICYSILMIINIACICLYVAFFLIFKNIFSPRSEQHYCCVEKVFANIICYGFKRFVQCCCKKRIFKSSGWRYYNSFSFSQRTSMNAHACAGVLLVMAPLTTYFVMQKYLEIYAITQFPMLQYVEEQFPVGGLRAAFYCLMSPIFEYFVLPHVKRILKSETTLQLALVGVGVFMMALALFWCSIIQHKISTASDYLSYNTESGHLVLINALSTTVAIRGKYYNEFMSWKMNNWFELTPWVPLKILYVPRSEIPFKVTVSCKKFSMYDDYELNMKEDSFNWYLLFPHGMVQLPVGTFHTKREVALKPDLYAPALVNIVCRIPICAGILVFKKNEQLSINHIIKSSQSMITLEVVGKYEISFALVGNLSNCLPVQAEFLRLGVYLLIIHIDGQSNDSMDWKSTTGISAKTPIITTVTILKNMNPRGQSIWYMYPSLILQALGEVLAQVSIWTWLYFATPVDLRVFCFFLPTLCTWPTYAYFHFLTPLKIQTVTPIAMFSFGCSCCFLIVLYFFAAIYHTHKWNQGKHVPRFGEEKNPHRVISESPERMKKV</sequence>
<feature type="transmembrane region" description="Helical" evidence="1">
    <location>
        <begin position="66"/>
        <end position="86"/>
    </location>
</feature>
<keyword evidence="1" id="KW-0472">Membrane</keyword>
<keyword evidence="3" id="KW-1185">Reference proteome</keyword>
<evidence type="ECO:0000256" key="1">
    <source>
        <dbReference type="SAM" id="Phobius"/>
    </source>
</evidence>
<dbReference type="EMBL" id="WIXP02000005">
    <property type="protein sequence ID" value="KAF6210942.1"/>
    <property type="molecule type" value="Genomic_DNA"/>
</dbReference>
<feature type="transmembrane region" description="Helical" evidence="1">
    <location>
        <begin position="293"/>
        <end position="313"/>
    </location>
</feature>
<feature type="transmembrane region" description="Helical" evidence="1">
    <location>
        <begin position="325"/>
        <end position="344"/>
    </location>
</feature>
<gene>
    <name evidence="2" type="ORF">GE061_014055</name>
</gene>
<feature type="transmembrane region" description="Helical" evidence="1">
    <location>
        <begin position="252"/>
        <end position="273"/>
    </location>
</feature>
<feature type="transmembrane region" description="Helical" evidence="1">
    <location>
        <begin position="623"/>
        <end position="644"/>
    </location>
</feature>
<dbReference type="AlphaFoldDB" id="A0A8S9XPF5"/>
<feature type="transmembrane region" description="Helical" evidence="1">
    <location>
        <begin position="591"/>
        <end position="617"/>
    </location>
</feature>
<accession>A0A8S9XPF5</accession>
<keyword evidence="1" id="KW-0812">Transmembrane</keyword>
<feature type="transmembrane region" description="Helical" evidence="1">
    <location>
        <begin position="166"/>
        <end position="189"/>
    </location>
</feature>
<name>A0A8S9XPF5_APOLU</name>
<comment type="caution">
    <text evidence="2">The sequence shown here is derived from an EMBL/GenBank/DDBJ whole genome shotgun (WGS) entry which is preliminary data.</text>
</comment>
<organism evidence="2 3">
    <name type="scientific">Apolygus lucorum</name>
    <name type="common">Small green plant bug</name>
    <name type="synonym">Lygocoris lucorum</name>
    <dbReference type="NCBI Taxonomy" id="248454"/>
    <lineage>
        <taxon>Eukaryota</taxon>
        <taxon>Metazoa</taxon>
        <taxon>Ecdysozoa</taxon>
        <taxon>Arthropoda</taxon>
        <taxon>Hexapoda</taxon>
        <taxon>Insecta</taxon>
        <taxon>Pterygota</taxon>
        <taxon>Neoptera</taxon>
        <taxon>Paraneoptera</taxon>
        <taxon>Hemiptera</taxon>
        <taxon>Heteroptera</taxon>
        <taxon>Panheteroptera</taxon>
        <taxon>Cimicomorpha</taxon>
        <taxon>Miridae</taxon>
        <taxon>Mirini</taxon>
        <taxon>Apolygus</taxon>
    </lineage>
</organism>
<reference evidence="2" key="1">
    <citation type="journal article" date="2021" name="Mol. Ecol. Resour.">
        <title>Apolygus lucorum genome provides insights into omnivorousness and mesophyll feeding.</title>
        <authorList>
            <person name="Liu Y."/>
            <person name="Liu H."/>
            <person name="Wang H."/>
            <person name="Huang T."/>
            <person name="Liu B."/>
            <person name="Yang B."/>
            <person name="Yin L."/>
            <person name="Li B."/>
            <person name="Zhang Y."/>
            <person name="Zhang S."/>
            <person name="Jiang F."/>
            <person name="Zhang X."/>
            <person name="Ren Y."/>
            <person name="Wang B."/>
            <person name="Wang S."/>
            <person name="Lu Y."/>
            <person name="Wu K."/>
            <person name="Fan W."/>
            <person name="Wang G."/>
        </authorList>
    </citation>
    <scope>NUCLEOTIDE SEQUENCE</scope>
    <source>
        <strain evidence="2">12Hb</strain>
    </source>
</reference>
<evidence type="ECO:0000313" key="3">
    <source>
        <dbReference type="Proteomes" id="UP000466442"/>
    </source>
</evidence>
<proteinExistence type="predicted"/>
<feature type="transmembrane region" description="Helical" evidence="1">
    <location>
        <begin position="40"/>
        <end position="61"/>
    </location>
</feature>
<evidence type="ECO:0000313" key="2">
    <source>
        <dbReference type="EMBL" id="KAF6210942.1"/>
    </source>
</evidence>